<evidence type="ECO:0000259" key="2">
    <source>
        <dbReference type="SMART" id="SM01017"/>
    </source>
</evidence>
<feature type="region of interest" description="Disordered" evidence="1">
    <location>
        <begin position="509"/>
        <end position="541"/>
    </location>
</feature>
<dbReference type="PANTHER" id="PTHR11188:SF62">
    <property type="entry name" value="ARRESTIN-RELATED TRAFFICKING ADAPTER 5"/>
    <property type="match status" value="1"/>
</dbReference>
<dbReference type="PANTHER" id="PTHR11188">
    <property type="entry name" value="ARRESTIN DOMAIN CONTAINING PROTEIN"/>
    <property type="match status" value="1"/>
</dbReference>
<feature type="compositionally biased region" description="Polar residues" evidence="1">
    <location>
        <begin position="509"/>
        <end position="531"/>
    </location>
</feature>
<name>A0ABR4NNF6_9SACH</name>
<evidence type="ECO:0000256" key="1">
    <source>
        <dbReference type="SAM" id="MobiDB-lite"/>
    </source>
</evidence>
<reference evidence="3 4" key="1">
    <citation type="submission" date="2024-05" db="EMBL/GenBank/DDBJ databases">
        <title>Long read based assembly of the Candida bracarensis genome reveals expanded adhesin content.</title>
        <authorList>
            <person name="Marcet-Houben M."/>
            <person name="Ksiezopolska E."/>
            <person name="Gabaldon T."/>
        </authorList>
    </citation>
    <scope>NUCLEOTIDE SEQUENCE [LARGE SCALE GENOMIC DNA]</scope>
    <source>
        <strain evidence="3 4">CBM6</strain>
    </source>
</reference>
<evidence type="ECO:0000313" key="3">
    <source>
        <dbReference type="EMBL" id="KAL3229527.1"/>
    </source>
</evidence>
<keyword evidence="4" id="KW-1185">Reference proteome</keyword>
<organism evidence="3 4">
    <name type="scientific">Nakaseomyces bracarensis</name>
    <dbReference type="NCBI Taxonomy" id="273131"/>
    <lineage>
        <taxon>Eukaryota</taxon>
        <taxon>Fungi</taxon>
        <taxon>Dikarya</taxon>
        <taxon>Ascomycota</taxon>
        <taxon>Saccharomycotina</taxon>
        <taxon>Saccharomycetes</taxon>
        <taxon>Saccharomycetales</taxon>
        <taxon>Saccharomycetaceae</taxon>
        <taxon>Nakaseomyces</taxon>
    </lineage>
</organism>
<dbReference type="Pfam" id="PF02752">
    <property type="entry name" value="Arrestin_C"/>
    <property type="match status" value="1"/>
</dbReference>
<dbReference type="Proteomes" id="UP001623330">
    <property type="component" value="Unassembled WGS sequence"/>
</dbReference>
<dbReference type="InterPro" id="IPR011022">
    <property type="entry name" value="Arrestin_C-like"/>
</dbReference>
<comment type="caution">
    <text evidence="3">The sequence shown here is derived from an EMBL/GenBank/DDBJ whole genome shotgun (WGS) entry which is preliminary data.</text>
</comment>
<protein>
    <recommendedName>
        <fullName evidence="2">Arrestin C-terminal-like domain-containing protein</fullName>
    </recommendedName>
</protein>
<dbReference type="InterPro" id="IPR050357">
    <property type="entry name" value="Arrestin_domain-protein"/>
</dbReference>
<dbReference type="Gene3D" id="2.60.40.640">
    <property type="match status" value="1"/>
</dbReference>
<sequence length="541" mass="62111">MFSLKGLDKRLHDGNNSKKKKKKKLVYIDIRVNSLYKDMIMIQGTPLETPPIPLSGHVVCSVSGRIRIKRIKLRLVCHYKLDFIQMVHDDMASIVKERTKILECTWNNLLNDPEAETHYDFIKVRKNNKKMNGIFRGITKWNSNDYSDTIPLSTSKPNDVNSSGSDHGKWYEAGNYEFPFHVQLPNDIPETIEGLQSGSILYNFILDIETDERNNKVDVSNKYHFFKYLRIFRTLSLNHIAIQEEMMVTNKIRNMLEYEIYIPSRAVPIGEDSTIDLKIKLMPFEKKYYKLDAIIVGLVQEYCVKDRHDEEYVDNSVIESMHITTFDDMNGITSGTNELIDFTSLEFNYEMPKDLKSITQDCDIIIGKGKKNIMYVRHELSVRIKMIKLKDGCKPMEIKTRLPLLLYVSPMKKLMGRRVYFNQATGNIHFRANDYVPLFHAQEHTAGGDALYGTAAVPGLIVSNTYGTAVAPPPLYNEIDQDQVYMDNMESQLIFESTAAELPVTHQPLANNGEGNPKVSTPSYEEAQTNIHIPEPAPKYE</sequence>
<proteinExistence type="predicted"/>
<accession>A0ABR4NNF6</accession>
<dbReference type="SMART" id="SM01017">
    <property type="entry name" value="Arrestin_C"/>
    <property type="match status" value="1"/>
</dbReference>
<gene>
    <name evidence="3" type="ORF">RNJ44_01663</name>
</gene>
<dbReference type="InterPro" id="IPR014752">
    <property type="entry name" value="Arrestin-like_C"/>
</dbReference>
<feature type="domain" description="Arrestin C-terminal-like" evidence="2">
    <location>
        <begin position="252"/>
        <end position="411"/>
    </location>
</feature>
<evidence type="ECO:0000313" key="4">
    <source>
        <dbReference type="Proteomes" id="UP001623330"/>
    </source>
</evidence>
<dbReference type="EMBL" id="JBEVYD010000011">
    <property type="protein sequence ID" value="KAL3229527.1"/>
    <property type="molecule type" value="Genomic_DNA"/>
</dbReference>